<comment type="caution">
    <text evidence="1">The sequence shown here is derived from an EMBL/GenBank/DDBJ whole genome shotgun (WGS) entry which is preliminary data.</text>
</comment>
<dbReference type="EMBL" id="JALBUS010000004">
    <property type="protein sequence ID" value="MDX8416974.1"/>
    <property type="molecule type" value="Genomic_DNA"/>
</dbReference>
<protein>
    <recommendedName>
        <fullName evidence="3">DUF2187 domain-containing protein</fullName>
    </recommendedName>
</protein>
<organism evidence="1 2">
    <name type="scientific">Absicoccus intestinalis</name>
    <dbReference type="NCBI Taxonomy" id="2926319"/>
    <lineage>
        <taxon>Bacteria</taxon>
        <taxon>Bacillati</taxon>
        <taxon>Bacillota</taxon>
        <taxon>Erysipelotrichia</taxon>
        <taxon>Erysipelotrichales</taxon>
        <taxon>Erysipelotrichaceae</taxon>
        <taxon>Absicoccus</taxon>
    </lineage>
</organism>
<gene>
    <name evidence="1" type="ORF">MOZ64_03840</name>
</gene>
<evidence type="ECO:0000313" key="1">
    <source>
        <dbReference type="EMBL" id="MDX8416974.1"/>
    </source>
</evidence>
<dbReference type="Proteomes" id="UP001285244">
    <property type="component" value="Unassembled WGS sequence"/>
</dbReference>
<evidence type="ECO:0000313" key="2">
    <source>
        <dbReference type="Proteomes" id="UP001285244"/>
    </source>
</evidence>
<name>A0ABU4WK86_9FIRM</name>
<accession>A0ABU4WK86</accession>
<keyword evidence="2" id="KW-1185">Reference proteome</keyword>
<proteinExistence type="predicted"/>
<dbReference type="RefSeq" id="WP_320325287.1">
    <property type="nucleotide sequence ID" value="NZ_JALBUS010000004.1"/>
</dbReference>
<reference evidence="1 2" key="1">
    <citation type="submission" date="2022-03" db="EMBL/GenBank/DDBJ databases">
        <title>Novel taxa within the pig intestine.</title>
        <authorList>
            <person name="Wylensek D."/>
            <person name="Bishof K."/>
            <person name="Afrizal A."/>
            <person name="Clavel T."/>
        </authorList>
    </citation>
    <scope>NUCLEOTIDE SEQUENCE [LARGE SCALE GENOMIC DNA]</scope>
    <source>
        <strain evidence="1 2">Cla-KB-P134</strain>
    </source>
</reference>
<evidence type="ECO:0008006" key="3">
    <source>
        <dbReference type="Google" id="ProtNLM"/>
    </source>
</evidence>
<sequence length="75" mass="8948">MEAQNNVTRVKFKKLIHSYEDFIVSKNGKRKKDYIGQIGVVIHITKMDLGELYDVQFDDGQVWCLDKSQFYQYKR</sequence>